<keyword evidence="1" id="KW-0732">Signal</keyword>
<dbReference type="AlphaFoldDB" id="A0A507R2E4"/>
<gene>
    <name evidence="2" type="ORF">MPDQ_004445</name>
</gene>
<accession>A0A507R2E4</accession>
<keyword evidence="3" id="KW-1185">Reference proteome</keyword>
<evidence type="ECO:0000313" key="3">
    <source>
        <dbReference type="Proteomes" id="UP000319663"/>
    </source>
</evidence>
<evidence type="ECO:0000313" key="2">
    <source>
        <dbReference type="EMBL" id="TQB74596.1"/>
    </source>
</evidence>
<name>A0A507R2E4_MONPU</name>
<organism evidence="2 3">
    <name type="scientific">Monascus purpureus</name>
    <name type="common">Red mold</name>
    <name type="synonym">Monascus anka</name>
    <dbReference type="NCBI Taxonomy" id="5098"/>
    <lineage>
        <taxon>Eukaryota</taxon>
        <taxon>Fungi</taxon>
        <taxon>Dikarya</taxon>
        <taxon>Ascomycota</taxon>
        <taxon>Pezizomycotina</taxon>
        <taxon>Eurotiomycetes</taxon>
        <taxon>Eurotiomycetidae</taxon>
        <taxon>Eurotiales</taxon>
        <taxon>Aspergillaceae</taxon>
        <taxon>Monascus</taxon>
    </lineage>
</organism>
<protein>
    <submittedName>
        <fullName evidence="2">Uncharacterized protein</fullName>
    </submittedName>
</protein>
<dbReference type="Proteomes" id="UP000319663">
    <property type="component" value="Unassembled WGS sequence"/>
</dbReference>
<proteinExistence type="predicted"/>
<reference evidence="2 3" key="1">
    <citation type="submission" date="2019-06" db="EMBL/GenBank/DDBJ databases">
        <title>Wine fermentation using esterase from Monascus purpureus.</title>
        <authorList>
            <person name="Geng C."/>
            <person name="Zhang Y."/>
        </authorList>
    </citation>
    <scope>NUCLEOTIDE SEQUENCE [LARGE SCALE GENOMIC DNA]</scope>
    <source>
        <strain evidence="2">HQ1</strain>
    </source>
</reference>
<sequence length="104" mass="11387">MRLELSILLGLAMSVKAGWLVSAYPTLECMGGVDEIGGQGNLGCQPLPEGTVSAQVDLDHGSYVRLYADTECKTLINEARYGGLCYTTYYRTDGLHYRGVIGYW</sequence>
<dbReference type="EMBL" id="VIFY01000029">
    <property type="protein sequence ID" value="TQB74596.1"/>
    <property type="molecule type" value="Genomic_DNA"/>
</dbReference>
<feature type="chain" id="PRO_5021437489" evidence="1">
    <location>
        <begin position="18"/>
        <end position="104"/>
    </location>
</feature>
<comment type="caution">
    <text evidence="2">The sequence shown here is derived from an EMBL/GenBank/DDBJ whole genome shotgun (WGS) entry which is preliminary data.</text>
</comment>
<evidence type="ECO:0000256" key="1">
    <source>
        <dbReference type="SAM" id="SignalP"/>
    </source>
</evidence>
<feature type="signal peptide" evidence="1">
    <location>
        <begin position="1"/>
        <end position="17"/>
    </location>
</feature>